<dbReference type="AlphaFoldDB" id="A0A8S3UK58"/>
<dbReference type="EMBL" id="CAJPWZ010002690">
    <property type="protein sequence ID" value="CAG2243104.1"/>
    <property type="molecule type" value="Genomic_DNA"/>
</dbReference>
<reference evidence="3" key="1">
    <citation type="submission" date="2021-03" db="EMBL/GenBank/DDBJ databases">
        <authorList>
            <person name="Bekaert M."/>
        </authorList>
    </citation>
    <scope>NUCLEOTIDE SEQUENCE</scope>
</reference>
<accession>A0A8S3UK58</accession>
<dbReference type="OrthoDB" id="6094558at2759"/>
<dbReference type="PANTHER" id="PTHR24103">
    <property type="entry name" value="E3 UBIQUITIN-PROTEIN LIGASE TRIM"/>
    <property type="match status" value="1"/>
</dbReference>
<feature type="coiled-coil region" evidence="1">
    <location>
        <begin position="28"/>
        <end position="95"/>
    </location>
</feature>
<organism evidence="3 4">
    <name type="scientific">Mytilus edulis</name>
    <name type="common">Blue mussel</name>
    <dbReference type="NCBI Taxonomy" id="6550"/>
    <lineage>
        <taxon>Eukaryota</taxon>
        <taxon>Metazoa</taxon>
        <taxon>Spiralia</taxon>
        <taxon>Lophotrochozoa</taxon>
        <taxon>Mollusca</taxon>
        <taxon>Bivalvia</taxon>
        <taxon>Autobranchia</taxon>
        <taxon>Pteriomorphia</taxon>
        <taxon>Mytilida</taxon>
        <taxon>Mytiloidea</taxon>
        <taxon>Mytilidae</taxon>
        <taxon>Mytilinae</taxon>
        <taxon>Mytilus</taxon>
    </lineage>
</organism>
<dbReference type="PROSITE" id="PS50188">
    <property type="entry name" value="B302_SPRY"/>
    <property type="match status" value="1"/>
</dbReference>
<dbReference type="InterPro" id="IPR043136">
    <property type="entry name" value="B30.2/SPRY_sf"/>
</dbReference>
<evidence type="ECO:0000256" key="1">
    <source>
        <dbReference type="SAM" id="Coils"/>
    </source>
</evidence>
<name>A0A8S3UK58_MYTED</name>
<comment type="caution">
    <text evidence="3">The sequence shown here is derived from an EMBL/GenBank/DDBJ whole genome shotgun (WGS) entry which is preliminary data.</text>
</comment>
<keyword evidence="4" id="KW-1185">Reference proteome</keyword>
<gene>
    <name evidence="3" type="ORF">MEDL_55195</name>
</gene>
<evidence type="ECO:0000313" key="3">
    <source>
        <dbReference type="EMBL" id="CAG2243104.1"/>
    </source>
</evidence>
<dbReference type="Gene3D" id="2.60.120.920">
    <property type="match status" value="1"/>
</dbReference>
<protein>
    <recommendedName>
        <fullName evidence="2">B30.2/SPRY domain-containing protein</fullName>
    </recommendedName>
</protein>
<feature type="domain" description="B30.2/SPRY" evidence="2">
    <location>
        <begin position="166"/>
        <end position="385"/>
    </location>
</feature>
<proteinExistence type="predicted"/>
<evidence type="ECO:0000313" key="4">
    <source>
        <dbReference type="Proteomes" id="UP000683360"/>
    </source>
</evidence>
<evidence type="ECO:0000259" key="2">
    <source>
        <dbReference type="PROSITE" id="PS50188"/>
    </source>
</evidence>
<dbReference type="InterPro" id="IPR013320">
    <property type="entry name" value="ConA-like_dom_sf"/>
</dbReference>
<sequence>MKPLADVLKEIKSSAAIPLLEKDLKDLKENFEEVIKYLRDRIKTIKSQKEKGLEEVRSIRKQLNDHFDKLEKQMCDELDAKHSRLKAKLEQIVNEMENRATLVGQLEDEFGTLTQYATELQLYVGLQELETATSRETKYMEDLESENHLGDDDMEVNISSAVFSVLQEDSPFGDVAIKSSPHTTRVSLDEETAHREVSVSKDGRTFANSRKEVGQKLDSLNPNRHKCFKGARGTQGFTHPGIYFYEVTLSLKVVAPLQTNNMVIEIGIARKSAIDKKKYIEGQQYAYSMIVGQHPACDAACVHVVRDRKVIFHKTLMKNKVDEECRLVLGFLLNTDTGTWEIYDIEKDVRLCVVRDVNCDEPLFPVISGYNPSEVQVTATFGSGH</sequence>
<dbReference type="SUPFAM" id="SSF49899">
    <property type="entry name" value="Concanavalin A-like lectins/glucanases"/>
    <property type="match status" value="1"/>
</dbReference>
<dbReference type="Proteomes" id="UP000683360">
    <property type="component" value="Unassembled WGS sequence"/>
</dbReference>
<dbReference type="InterPro" id="IPR001870">
    <property type="entry name" value="B30.2/SPRY"/>
</dbReference>
<keyword evidence="1" id="KW-0175">Coiled coil</keyword>
<dbReference type="InterPro" id="IPR050143">
    <property type="entry name" value="TRIM/RBCC"/>
</dbReference>